<gene>
    <name evidence="1" type="ORF">FKW44_009779</name>
</gene>
<evidence type="ECO:0000313" key="1">
    <source>
        <dbReference type="EMBL" id="QQP49214.1"/>
    </source>
</evidence>
<accession>A0A7T8HFV1</accession>
<sequence>FTTTKMSVKYIIFMSLVVSLIATGSMALDYSSAYRSKYYSQYPSGRQIEGSEPLPTTTPAAPIEKNTSVSQFIFEILGASSGKLRSMALSLVVYLAEYVTKSMFNLGENNILHNEIPQYRSLVKRVRIDWRKSYKKQ</sequence>
<name>A0A7T8HFV1_CALRO</name>
<dbReference type="AlphaFoldDB" id="A0A7T8HFV1"/>
<organism evidence="1 2">
    <name type="scientific">Caligus rogercresseyi</name>
    <name type="common">Sea louse</name>
    <dbReference type="NCBI Taxonomy" id="217165"/>
    <lineage>
        <taxon>Eukaryota</taxon>
        <taxon>Metazoa</taxon>
        <taxon>Ecdysozoa</taxon>
        <taxon>Arthropoda</taxon>
        <taxon>Crustacea</taxon>
        <taxon>Multicrustacea</taxon>
        <taxon>Hexanauplia</taxon>
        <taxon>Copepoda</taxon>
        <taxon>Siphonostomatoida</taxon>
        <taxon>Caligidae</taxon>
        <taxon>Caligus</taxon>
    </lineage>
</organism>
<dbReference type="OrthoDB" id="6575720at2759"/>
<protein>
    <submittedName>
        <fullName evidence="1">Uncharacterized protein</fullName>
    </submittedName>
</protein>
<dbReference type="Proteomes" id="UP000595437">
    <property type="component" value="Chromosome 6"/>
</dbReference>
<keyword evidence="2" id="KW-1185">Reference proteome</keyword>
<reference evidence="2" key="1">
    <citation type="submission" date="2021-01" db="EMBL/GenBank/DDBJ databases">
        <title>Caligus Genome Assembly.</title>
        <authorList>
            <person name="Gallardo-Escarate C."/>
        </authorList>
    </citation>
    <scope>NUCLEOTIDE SEQUENCE [LARGE SCALE GENOMIC DNA]</scope>
</reference>
<proteinExistence type="predicted"/>
<feature type="non-terminal residue" evidence="1">
    <location>
        <position position="1"/>
    </location>
</feature>
<evidence type="ECO:0000313" key="2">
    <source>
        <dbReference type="Proteomes" id="UP000595437"/>
    </source>
</evidence>
<dbReference type="EMBL" id="CP045895">
    <property type="protein sequence ID" value="QQP49214.1"/>
    <property type="molecule type" value="Genomic_DNA"/>
</dbReference>